<dbReference type="InterPro" id="IPR028087">
    <property type="entry name" value="Tad_N"/>
</dbReference>
<name>A0ABU8LU42_9MICO</name>
<keyword evidence="1" id="KW-1133">Transmembrane helix</keyword>
<sequence>MTEHDEMTGNAAKSTRSRKRDDEGSILILTLGYAVLAIVLILVCVDATSLYIAQKRLDAVADAAAIAAADGFTLTVRDGAAIAELSSEAVLAEAQVQVDAVGQGANVVEASSPDGISARVTVAQTWRPPVMTLFVPDGLGLESTATSRTALR</sequence>
<proteinExistence type="predicted"/>
<comment type="caution">
    <text evidence="3">The sequence shown here is derived from an EMBL/GenBank/DDBJ whole genome shotgun (WGS) entry which is preliminary data.</text>
</comment>
<dbReference type="EMBL" id="JBBDGL010000002">
    <property type="protein sequence ID" value="MEJ1155773.1"/>
    <property type="molecule type" value="Genomic_DNA"/>
</dbReference>
<evidence type="ECO:0000313" key="3">
    <source>
        <dbReference type="EMBL" id="MEJ1155773.1"/>
    </source>
</evidence>
<evidence type="ECO:0000313" key="4">
    <source>
        <dbReference type="Proteomes" id="UP001368654"/>
    </source>
</evidence>
<feature type="domain" description="Putative Flp pilus-assembly TadG-like N-terminal" evidence="2">
    <location>
        <begin position="24"/>
        <end position="70"/>
    </location>
</feature>
<dbReference type="Pfam" id="PF13400">
    <property type="entry name" value="Tad"/>
    <property type="match status" value="1"/>
</dbReference>
<keyword evidence="1" id="KW-0472">Membrane</keyword>
<evidence type="ECO:0000259" key="2">
    <source>
        <dbReference type="Pfam" id="PF13400"/>
    </source>
</evidence>
<protein>
    <submittedName>
        <fullName evidence="3">Pilus assembly protein TadG-related protein</fullName>
    </submittedName>
</protein>
<reference evidence="3 4" key="1">
    <citation type="submission" date="2024-02" db="EMBL/GenBank/DDBJ databases">
        <authorList>
            <person name="Saticioglu I.B."/>
        </authorList>
    </citation>
    <scope>NUCLEOTIDE SEQUENCE [LARGE SCALE GENOMIC DNA]</scope>
    <source>
        <strain evidence="3 4">Mu-86</strain>
    </source>
</reference>
<dbReference type="Proteomes" id="UP001368654">
    <property type="component" value="Unassembled WGS sequence"/>
</dbReference>
<evidence type="ECO:0000256" key="1">
    <source>
        <dbReference type="SAM" id="Phobius"/>
    </source>
</evidence>
<keyword evidence="4" id="KW-1185">Reference proteome</keyword>
<accession>A0ABU8LU42</accession>
<keyword evidence="1" id="KW-0812">Transmembrane</keyword>
<feature type="transmembrane region" description="Helical" evidence="1">
    <location>
        <begin position="26"/>
        <end position="52"/>
    </location>
</feature>
<gene>
    <name evidence="3" type="ORF">WDU96_09230</name>
</gene>
<organism evidence="3 4">
    <name type="scientific">Microbacterium marmarense</name>
    <dbReference type="NCBI Taxonomy" id="3122051"/>
    <lineage>
        <taxon>Bacteria</taxon>
        <taxon>Bacillati</taxon>
        <taxon>Actinomycetota</taxon>
        <taxon>Actinomycetes</taxon>
        <taxon>Micrococcales</taxon>
        <taxon>Microbacteriaceae</taxon>
        <taxon>Microbacterium</taxon>
    </lineage>
</organism>
<dbReference type="RefSeq" id="WP_337338190.1">
    <property type="nucleotide sequence ID" value="NZ_JBBDGL010000002.1"/>
</dbReference>